<dbReference type="InterPro" id="IPR050726">
    <property type="entry name" value="mGluR"/>
</dbReference>
<keyword evidence="5" id="KW-0675">Receptor</keyword>
<evidence type="ECO:0000313" key="9">
    <source>
        <dbReference type="Proteomes" id="UP000245119"/>
    </source>
</evidence>
<dbReference type="GO" id="GO:0004930">
    <property type="term" value="F:G protein-coupled receptor activity"/>
    <property type="evidence" value="ECO:0007669"/>
    <property type="project" value="InterPro"/>
</dbReference>
<dbReference type="InterPro" id="IPR001828">
    <property type="entry name" value="ANF_lig-bd_rcpt"/>
</dbReference>
<dbReference type="InterPro" id="IPR000337">
    <property type="entry name" value="GPCR_3"/>
</dbReference>
<keyword evidence="3" id="KW-1133">Transmembrane helix</keyword>
<keyword evidence="4" id="KW-0472">Membrane</keyword>
<dbReference type="PRINTS" id="PR00248">
    <property type="entry name" value="GPCRMGR"/>
</dbReference>
<dbReference type="InterPro" id="IPR028082">
    <property type="entry name" value="Peripla_BP_I"/>
</dbReference>
<evidence type="ECO:0000256" key="5">
    <source>
        <dbReference type="ARBA" id="ARBA00023170"/>
    </source>
</evidence>
<accession>A0A2T7NGR1</accession>
<feature type="domain" description="Receptor ligand binding region" evidence="7">
    <location>
        <begin position="160"/>
        <end position="497"/>
    </location>
</feature>
<sequence length="568" mass="61373">MMRAIQFMPTAASQSARAASPEPGCCMTCRCLQESNSTHQALNTSHDRQQVNSTHQALNVSQVQREVSCCCVKCKDFNGTVSNGSFSRSESLPTGEATELSGCDCRPCNDSCTAHVPDVAANATTSCLMCSPQQCIKCNGRDGNSPPCSPDADGAARVMAELDDGLDTGDSANPDDLVAGVVGAYTSHHSTIVARVLRLFGLPLISPSATSDVLSDKARFPLFLRTLPPNHDQVQAMAALVRHFNWTYVSLVYSDDAYGYNSQTQLTQLLAARGVCVAQSLQLGSERGSGSDYDAIITALRRHAHARVVLLYANVQHVLPLLAALRRQGAQQEFTWIASDAASIFSDQNSQLCDLLRGSFTIKAHSVTPPRFAAYLKDRILQQVHAAAAATNGSCNPVSLQSWPPSVWEGRDQRPLSDSEDEAVLTYAAFVIDSVYALAHAIRALLDDKCPQATGRDARACVRQHSVHPYLKRVSFEGTSGRLEFDSDGNVMGVTEVRQCQERNGRTLNHVVATWDRRQAVLKVRDAFPEGGGQPPVSVCGLPCGAGQIYAFTRLTCCWSCVSCKPTR</sequence>
<dbReference type="EMBL" id="PZQS01000012">
    <property type="protein sequence ID" value="PVD20367.1"/>
    <property type="molecule type" value="Genomic_DNA"/>
</dbReference>
<dbReference type="Pfam" id="PF01094">
    <property type="entry name" value="ANF_receptor"/>
    <property type="match status" value="1"/>
</dbReference>
<evidence type="ECO:0000259" key="7">
    <source>
        <dbReference type="Pfam" id="PF01094"/>
    </source>
</evidence>
<dbReference type="SUPFAM" id="SSF53822">
    <property type="entry name" value="Periplasmic binding protein-like I"/>
    <property type="match status" value="1"/>
</dbReference>
<organism evidence="8 9">
    <name type="scientific">Pomacea canaliculata</name>
    <name type="common">Golden apple snail</name>
    <dbReference type="NCBI Taxonomy" id="400727"/>
    <lineage>
        <taxon>Eukaryota</taxon>
        <taxon>Metazoa</taxon>
        <taxon>Spiralia</taxon>
        <taxon>Lophotrochozoa</taxon>
        <taxon>Mollusca</taxon>
        <taxon>Gastropoda</taxon>
        <taxon>Caenogastropoda</taxon>
        <taxon>Architaenioglossa</taxon>
        <taxon>Ampullarioidea</taxon>
        <taxon>Ampullariidae</taxon>
        <taxon>Pomacea</taxon>
    </lineage>
</organism>
<reference evidence="8 9" key="1">
    <citation type="submission" date="2018-04" db="EMBL/GenBank/DDBJ databases">
        <title>The genome of golden apple snail Pomacea canaliculata provides insight into stress tolerance and invasive adaptation.</title>
        <authorList>
            <person name="Liu C."/>
            <person name="Liu B."/>
            <person name="Ren Y."/>
            <person name="Zhang Y."/>
            <person name="Wang H."/>
            <person name="Li S."/>
            <person name="Jiang F."/>
            <person name="Yin L."/>
            <person name="Zhang G."/>
            <person name="Qian W."/>
            <person name="Fan W."/>
        </authorList>
    </citation>
    <scope>NUCLEOTIDE SEQUENCE [LARGE SCALE GENOMIC DNA]</scope>
    <source>
        <strain evidence="8">SZHN2017</strain>
        <tissue evidence="8">Muscle</tissue>
    </source>
</reference>
<dbReference type="FunFam" id="3.40.50.2300:FF:000145">
    <property type="entry name" value="Glutamate receptor, metabotropic"/>
    <property type="match status" value="1"/>
</dbReference>
<name>A0A2T7NGR1_POMCA</name>
<evidence type="ECO:0000256" key="3">
    <source>
        <dbReference type="ARBA" id="ARBA00022989"/>
    </source>
</evidence>
<dbReference type="GO" id="GO:0016020">
    <property type="term" value="C:membrane"/>
    <property type="evidence" value="ECO:0007669"/>
    <property type="project" value="UniProtKB-SubCell"/>
</dbReference>
<dbReference type="Proteomes" id="UP000245119">
    <property type="component" value="Linkage Group LG12"/>
</dbReference>
<evidence type="ECO:0000256" key="4">
    <source>
        <dbReference type="ARBA" id="ARBA00023136"/>
    </source>
</evidence>
<comment type="caution">
    <text evidence="8">The sequence shown here is derived from an EMBL/GenBank/DDBJ whole genome shotgun (WGS) entry which is preliminary data.</text>
</comment>
<protein>
    <recommendedName>
        <fullName evidence="7">Receptor ligand binding region domain-containing protein</fullName>
    </recommendedName>
</protein>
<dbReference type="OrthoDB" id="6133044at2759"/>
<proteinExistence type="predicted"/>
<keyword evidence="2" id="KW-0812">Transmembrane</keyword>
<evidence type="ECO:0000256" key="2">
    <source>
        <dbReference type="ARBA" id="ARBA00022692"/>
    </source>
</evidence>
<dbReference type="PANTHER" id="PTHR24060">
    <property type="entry name" value="METABOTROPIC GLUTAMATE RECEPTOR"/>
    <property type="match status" value="1"/>
</dbReference>
<evidence type="ECO:0000256" key="1">
    <source>
        <dbReference type="ARBA" id="ARBA00004141"/>
    </source>
</evidence>
<dbReference type="AlphaFoldDB" id="A0A2T7NGR1"/>
<keyword evidence="9" id="KW-1185">Reference proteome</keyword>
<comment type="subcellular location">
    <subcellularLocation>
        <location evidence="1">Membrane</location>
        <topology evidence="1">Multi-pass membrane protein</topology>
    </subcellularLocation>
</comment>
<evidence type="ECO:0000256" key="6">
    <source>
        <dbReference type="ARBA" id="ARBA00023180"/>
    </source>
</evidence>
<keyword evidence="6" id="KW-0325">Glycoprotein</keyword>
<evidence type="ECO:0000313" key="8">
    <source>
        <dbReference type="EMBL" id="PVD20367.1"/>
    </source>
</evidence>
<gene>
    <name evidence="8" type="ORF">C0Q70_18521</name>
</gene>
<dbReference type="Gene3D" id="3.40.50.2300">
    <property type="match status" value="2"/>
</dbReference>